<gene>
    <name evidence="2" type="ORF">SSDG_05202</name>
</gene>
<organism evidence="2 3">
    <name type="scientific">Streptomyces pristinaespiralis (strain ATCC 25486 / DSM 40338 / CBS 914.69 / JCM 4507 / KCC S-0507 / NBRC 13074 / NRRL 2958 / 5647)</name>
    <dbReference type="NCBI Taxonomy" id="457429"/>
    <lineage>
        <taxon>Bacteria</taxon>
        <taxon>Bacillati</taxon>
        <taxon>Actinomycetota</taxon>
        <taxon>Actinomycetes</taxon>
        <taxon>Kitasatosporales</taxon>
        <taxon>Streptomycetaceae</taxon>
        <taxon>Streptomyces</taxon>
    </lineage>
</organism>
<accession>B5HJ20</accession>
<sequence>MTRSGVVTGHCEYRCTARLHSFERQPGRSATMTALDERRIEMAENSDERTLDEMFRWLESAPEGFKVEIVEGAVFMSPQRDNHWEIILDIVEQLRSKYARKRVKSDVRVDYPGHLNGFASDVTVMKDGSARTADGRWRHQDVEFVAEVISKGTGHNDYGPKKAAYAAAEVPVHLVADPYQRKCHLYTAPKDGDYTTETTVAFGTDLDLTDTPVGLTLTTADFPRE</sequence>
<dbReference type="Gene3D" id="3.90.1570.10">
    <property type="entry name" value="tt1808, chain A"/>
    <property type="match status" value="1"/>
</dbReference>
<reference evidence="3" key="1">
    <citation type="submission" date="2008-02" db="EMBL/GenBank/DDBJ databases">
        <authorList>
            <consortium name="The Broad Institute Genome Sequencing Platform"/>
            <person name="Fischbach M."/>
            <person name="Ward D."/>
            <person name="Young S."/>
            <person name="Jaffe D."/>
            <person name="Gnerre S."/>
            <person name="Berlin A."/>
            <person name="Heiman D."/>
            <person name="Hepburn T."/>
            <person name="Sykes S."/>
            <person name="Alvarado L."/>
            <person name="Kodira C.D."/>
            <person name="Straight P."/>
            <person name="Clardy J."/>
            <person name="Hung D."/>
            <person name="Kolter R."/>
            <person name="Mekalanos J."/>
            <person name="Walker S."/>
            <person name="Walsh C.T."/>
            <person name="Lander E."/>
            <person name="Galagan J."/>
            <person name="Nusbaum C."/>
            <person name="Birren B."/>
        </authorList>
    </citation>
    <scope>NUCLEOTIDE SEQUENCE [LARGE SCALE GENOMIC DNA]</scope>
    <source>
        <strain evidence="3">ATCC 25486 / DSM 40338 / CBS 914.69 / JCM 4507 / NBRC 13074 / NRRL 2958 / 5647</strain>
    </source>
</reference>
<dbReference type="SUPFAM" id="SSF52980">
    <property type="entry name" value="Restriction endonuclease-like"/>
    <property type="match status" value="1"/>
</dbReference>
<keyword evidence="3" id="KW-1185">Reference proteome</keyword>
<dbReference type="InterPro" id="IPR008538">
    <property type="entry name" value="Uma2"/>
</dbReference>
<dbReference type="HOGENOM" id="CLU_076312_4_1_11"/>
<proteinExistence type="predicted"/>
<feature type="domain" description="Putative restriction endonuclease" evidence="1">
    <location>
        <begin position="52"/>
        <end position="219"/>
    </location>
</feature>
<evidence type="ECO:0000259" key="1">
    <source>
        <dbReference type="Pfam" id="PF05685"/>
    </source>
</evidence>
<dbReference type="EMBL" id="CM000950">
    <property type="protein sequence ID" value="EDY66831.1"/>
    <property type="molecule type" value="Genomic_DNA"/>
</dbReference>
<dbReference type="Pfam" id="PF05685">
    <property type="entry name" value="Uma2"/>
    <property type="match status" value="1"/>
</dbReference>
<dbReference type="PANTHER" id="PTHR35400:SF3">
    <property type="entry name" value="SLL1072 PROTEIN"/>
    <property type="match status" value="1"/>
</dbReference>
<dbReference type="InterPro" id="IPR011335">
    <property type="entry name" value="Restrct_endonuc-II-like"/>
</dbReference>
<dbReference type="AlphaFoldDB" id="B5HJ20"/>
<evidence type="ECO:0000313" key="3">
    <source>
        <dbReference type="Proteomes" id="UP000002805"/>
    </source>
</evidence>
<evidence type="ECO:0000313" key="2">
    <source>
        <dbReference type="EMBL" id="EDY66831.1"/>
    </source>
</evidence>
<protein>
    <recommendedName>
        <fullName evidence="1">Putative restriction endonuclease domain-containing protein</fullName>
    </recommendedName>
</protein>
<dbReference type="Proteomes" id="UP000002805">
    <property type="component" value="Chromosome"/>
</dbReference>
<dbReference type="InterPro" id="IPR012296">
    <property type="entry name" value="Nuclease_put_TT1808"/>
</dbReference>
<dbReference type="eggNOG" id="COG4636">
    <property type="taxonomic scope" value="Bacteria"/>
</dbReference>
<dbReference type="CDD" id="cd06260">
    <property type="entry name" value="DUF820-like"/>
    <property type="match status" value="1"/>
</dbReference>
<reference evidence="3" key="2">
    <citation type="submission" date="2009-10" db="EMBL/GenBank/DDBJ databases">
        <title>The genome sequence of Streptomyces pristinaespiralis strain ATCC 25486.</title>
        <authorList>
            <consortium name="The Broad Institute Genome Sequencing Platform"/>
            <consortium name="Broad Institute Microbial Sequencing Center"/>
            <person name="Fischbach M."/>
            <person name="Godfrey P."/>
            <person name="Ward D."/>
            <person name="Young S."/>
            <person name="Zeng Q."/>
            <person name="Koehrsen M."/>
            <person name="Alvarado L."/>
            <person name="Berlin A.M."/>
            <person name="Bochicchio J."/>
            <person name="Borenstein D."/>
            <person name="Chapman S.B."/>
            <person name="Chen Z."/>
            <person name="Engels R."/>
            <person name="Freedman E."/>
            <person name="Gellesch M."/>
            <person name="Goldberg J."/>
            <person name="Griggs A."/>
            <person name="Gujja S."/>
            <person name="Heilman E.R."/>
            <person name="Heiman D.I."/>
            <person name="Hepburn T.A."/>
            <person name="Howarth C."/>
            <person name="Jen D."/>
            <person name="Larson L."/>
            <person name="Lewis B."/>
            <person name="Mehta T."/>
            <person name="Park D."/>
            <person name="Pearson M."/>
            <person name="Richards J."/>
            <person name="Roberts A."/>
            <person name="Saif S."/>
            <person name="Shea T.D."/>
            <person name="Shenoy N."/>
            <person name="Sisk P."/>
            <person name="Stolte C."/>
            <person name="Sykes S.N."/>
            <person name="Thomson T."/>
            <person name="Walk T."/>
            <person name="White J."/>
            <person name="Yandava C."/>
            <person name="Straight P."/>
            <person name="Clardy J."/>
            <person name="Hung D."/>
            <person name="Kolter R."/>
            <person name="Mekalanos J."/>
            <person name="Walker S."/>
            <person name="Walsh C.T."/>
            <person name="Wieland-Brown L.C."/>
            <person name="Haas B."/>
            <person name="Nusbaum C."/>
            <person name="Birren B."/>
        </authorList>
    </citation>
    <scope>NUCLEOTIDE SEQUENCE [LARGE SCALE GENOMIC DNA]</scope>
    <source>
        <strain evidence="3">ATCC 25486 / DSM 40338 / CBS 914.69 / JCM 4507 / NBRC 13074 / NRRL 2958 / 5647</strain>
    </source>
</reference>
<name>B5HJ20_STRE2</name>
<dbReference type="PANTHER" id="PTHR35400">
    <property type="entry name" value="SLR1083 PROTEIN"/>
    <property type="match status" value="1"/>
</dbReference>